<dbReference type="SUPFAM" id="SSF75005">
    <property type="entry name" value="Arabinanase/levansucrase/invertase"/>
    <property type="match status" value="1"/>
</dbReference>
<evidence type="ECO:0008006" key="2">
    <source>
        <dbReference type="Google" id="ProtNLM"/>
    </source>
</evidence>
<sequence>MTGDGERQFPAGERQLFLDGDDLARMDGLRRVFHQPRKRGAVIRREPALGGNPEIRSAPVWDPQARVWKLWTICITPEELHGIAGLSGYHESRDGLHWYQPILREAEYLGTRENNLVYIPMGDGCTAEILGAVYDQGDPDPSRRYKALSFTMAPELAILFATSPDGIHWTRVDTPPIASGDEPNFSFDEKEHLFIATVKVPGPFGRSHALTVSEDFENWSEPEMVFHADEEDQEQARRIIADRLADPTLQQPVFNHPEEHAVDVYNFAISRYESRYIGFASMFYHTGRAWNDRNHDGFHHVQMACSRDMRNWRRLGERAPFIGPSPLGSGAYDTMQILGPSFPVVRGDQLWFYYSGIRHRWQPPKAGPERAAICLAALRRDGFVSLDAGAEEGTVTTVPFHWEGERLYLNAEAGNGEIRCELIGSEGQPLEGYERGNSIPLAADGARQPAVWREREFMPADSESPVQLQIWIRDASLYSYWFE</sequence>
<proteinExistence type="predicted"/>
<name>A0A6B1D5Q4_9CHLR</name>
<dbReference type="SUPFAM" id="SSF50939">
    <property type="entry name" value="Sialidases"/>
    <property type="match status" value="1"/>
</dbReference>
<dbReference type="EMBL" id="VXMH01000037">
    <property type="protein sequence ID" value="MYC94956.1"/>
    <property type="molecule type" value="Genomic_DNA"/>
</dbReference>
<accession>A0A6B1D5Q4</accession>
<protein>
    <recommendedName>
        <fullName evidence="2">Glycoside hydrolase family 32 protein</fullName>
    </recommendedName>
</protein>
<reference evidence="1" key="1">
    <citation type="submission" date="2019-09" db="EMBL/GenBank/DDBJ databases">
        <title>Characterisation of the sponge microbiome using genome-centric metagenomics.</title>
        <authorList>
            <person name="Engelberts J.P."/>
            <person name="Robbins S.J."/>
            <person name="De Goeij J.M."/>
            <person name="Aranda M."/>
            <person name="Bell S.C."/>
            <person name="Webster N.S."/>
        </authorList>
    </citation>
    <scope>NUCLEOTIDE SEQUENCE</scope>
    <source>
        <strain evidence="1">SB0661_bin_32</strain>
    </source>
</reference>
<comment type="caution">
    <text evidence="1">The sequence shown here is derived from an EMBL/GenBank/DDBJ whole genome shotgun (WGS) entry which is preliminary data.</text>
</comment>
<dbReference type="Gene3D" id="2.115.10.20">
    <property type="entry name" value="Glycosyl hydrolase domain, family 43"/>
    <property type="match status" value="2"/>
</dbReference>
<dbReference type="AlphaFoldDB" id="A0A6B1D5Q4"/>
<dbReference type="InterPro" id="IPR023296">
    <property type="entry name" value="Glyco_hydro_beta-prop_sf"/>
</dbReference>
<dbReference type="InterPro" id="IPR036278">
    <property type="entry name" value="Sialidase_sf"/>
</dbReference>
<evidence type="ECO:0000313" key="1">
    <source>
        <dbReference type="EMBL" id="MYC94956.1"/>
    </source>
</evidence>
<gene>
    <name evidence="1" type="ORF">F4X14_08285</name>
</gene>
<organism evidence="1">
    <name type="scientific">Caldilineaceae bacterium SB0661_bin_32</name>
    <dbReference type="NCBI Taxonomy" id="2605255"/>
    <lineage>
        <taxon>Bacteria</taxon>
        <taxon>Bacillati</taxon>
        <taxon>Chloroflexota</taxon>
        <taxon>Caldilineae</taxon>
        <taxon>Caldilineales</taxon>
        <taxon>Caldilineaceae</taxon>
    </lineage>
</organism>